<dbReference type="GO" id="GO:0005230">
    <property type="term" value="F:extracellular ligand-gated monoatomic ion channel activity"/>
    <property type="evidence" value="ECO:0007669"/>
    <property type="project" value="InterPro"/>
</dbReference>
<evidence type="ECO:0000256" key="1">
    <source>
        <dbReference type="ARBA" id="ARBA00004141"/>
    </source>
</evidence>
<comment type="subcellular location">
    <subcellularLocation>
        <location evidence="1">Membrane</location>
        <topology evidence="1">Multi-pass membrane protein</topology>
    </subcellularLocation>
</comment>
<evidence type="ECO:0000256" key="3">
    <source>
        <dbReference type="ARBA" id="ARBA00022989"/>
    </source>
</evidence>
<comment type="similarity">
    <text evidence="5">Belongs to the ligand-gated ion channel (TC 1.A.9) family.</text>
</comment>
<protein>
    <recommendedName>
        <fullName evidence="6">Neurotransmitter-gated ion-channel ligand-binding domain-containing protein</fullName>
    </recommendedName>
</protein>
<dbReference type="GO" id="GO:0004888">
    <property type="term" value="F:transmembrane signaling receptor activity"/>
    <property type="evidence" value="ECO:0007669"/>
    <property type="project" value="InterPro"/>
</dbReference>
<evidence type="ECO:0000256" key="4">
    <source>
        <dbReference type="ARBA" id="ARBA00023136"/>
    </source>
</evidence>
<dbReference type="OrthoDB" id="5866477at2759"/>
<dbReference type="InterPro" id="IPR038050">
    <property type="entry name" value="Neuro_actylchol_rec"/>
</dbReference>
<comment type="caution">
    <text evidence="5">Lacks conserved residue(s) required for the propagation of feature annotation.</text>
</comment>
<gene>
    <name evidence="7" type="ORF">OESDEN_02945</name>
</gene>
<keyword evidence="5" id="KW-0406">Ion transport</keyword>
<dbReference type="Gene3D" id="2.70.170.10">
    <property type="entry name" value="Neurotransmitter-gated ion-channel ligand-binding domain"/>
    <property type="match status" value="1"/>
</dbReference>
<dbReference type="InterPro" id="IPR006202">
    <property type="entry name" value="Neur_chan_lig-bd"/>
</dbReference>
<evidence type="ECO:0000313" key="7">
    <source>
        <dbReference type="EMBL" id="KHJ97083.1"/>
    </source>
</evidence>
<dbReference type="PANTHER" id="PTHR18945">
    <property type="entry name" value="NEUROTRANSMITTER GATED ION CHANNEL"/>
    <property type="match status" value="1"/>
</dbReference>
<feature type="transmembrane region" description="Helical" evidence="5">
    <location>
        <begin position="197"/>
        <end position="215"/>
    </location>
</feature>
<sequence length="241" mass="27543">MTAIFEYAMTWADERLIWDPQEFDSIDHIYVLRSNVWVPEITPFDSLEQNYDQKKISMQLLFQINYNGFASFYTSVVTSVVCRIDVTFFPFDQQNCSLKLLSYSFYNYEMGMQNAISKDFQISNVGSDEWEVTDVLSYSELLFNSSEPVQINEFTFLMKRNPSYYIALIITPSFVLTFLCIAGLFTSPLVVDDLEKFCMGLTTIMSTAVMIGIVAENIPKTKVLPKLTKAILIGGPSAHVF</sequence>
<feature type="transmembrane region" description="Helical" evidence="5">
    <location>
        <begin position="164"/>
        <end position="185"/>
    </location>
</feature>
<keyword evidence="5" id="KW-0407">Ion channel</keyword>
<proteinExistence type="inferred from homology"/>
<dbReference type="CDD" id="cd18989">
    <property type="entry name" value="LGIC_ECD_cation"/>
    <property type="match status" value="1"/>
</dbReference>
<organism evidence="7 8">
    <name type="scientific">Oesophagostomum dentatum</name>
    <name type="common">Nodular worm</name>
    <dbReference type="NCBI Taxonomy" id="61180"/>
    <lineage>
        <taxon>Eukaryota</taxon>
        <taxon>Metazoa</taxon>
        <taxon>Ecdysozoa</taxon>
        <taxon>Nematoda</taxon>
        <taxon>Chromadorea</taxon>
        <taxon>Rhabditida</taxon>
        <taxon>Rhabditina</taxon>
        <taxon>Rhabditomorpha</taxon>
        <taxon>Strongyloidea</taxon>
        <taxon>Strongylidae</taxon>
        <taxon>Oesophagostomum</taxon>
    </lineage>
</organism>
<evidence type="ECO:0000313" key="8">
    <source>
        <dbReference type="Proteomes" id="UP000053660"/>
    </source>
</evidence>
<reference evidence="7 8" key="1">
    <citation type="submission" date="2014-03" db="EMBL/GenBank/DDBJ databases">
        <title>Draft genome of the hookworm Oesophagostomum dentatum.</title>
        <authorList>
            <person name="Mitreva M."/>
        </authorList>
    </citation>
    <scope>NUCLEOTIDE SEQUENCE [LARGE SCALE GENOMIC DNA]</scope>
    <source>
        <strain evidence="7 8">OD-Hann</strain>
    </source>
</reference>
<keyword evidence="4 5" id="KW-0472">Membrane</keyword>
<dbReference type="AlphaFoldDB" id="A0A0B1THS0"/>
<name>A0A0B1THS0_OESDE</name>
<dbReference type="InterPro" id="IPR036734">
    <property type="entry name" value="Neur_chan_lig-bd_sf"/>
</dbReference>
<dbReference type="InterPro" id="IPR006201">
    <property type="entry name" value="Neur_channel"/>
</dbReference>
<dbReference type="Gene3D" id="1.20.58.390">
    <property type="entry name" value="Neurotransmitter-gated ion-channel transmembrane domain"/>
    <property type="match status" value="1"/>
</dbReference>
<evidence type="ECO:0000259" key="6">
    <source>
        <dbReference type="Pfam" id="PF02931"/>
    </source>
</evidence>
<keyword evidence="2 5" id="KW-0812">Transmembrane</keyword>
<dbReference type="InterPro" id="IPR018000">
    <property type="entry name" value="Neurotransmitter_ion_chnl_CS"/>
</dbReference>
<dbReference type="GO" id="GO:0016020">
    <property type="term" value="C:membrane"/>
    <property type="evidence" value="ECO:0007669"/>
    <property type="project" value="UniProtKB-SubCell"/>
</dbReference>
<dbReference type="SUPFAM" id="SSF63712">
    <property type="entry name" value="Nicotinic receptor ligand binding domain-like"/>
    <property type="match status" value="1"/>
</dbReference>
<dbReference type="Pfam" id="PF02931">
    <property type="entry name" value="Neur_chan_LBD"/>
    <property type="match status" value="1"/>
</dbReference>
<keyword evidence="8" id="KW-1185">Reference proteome</keyword>
<evidence type="ECO:0000256" key="5">
    <source>
        <dbReference type="RuleBase" id="RU000687"/>
    </source>
</evidence>
<dbReference type="InterPro" id="IPR036719">
    <property type="entry name" value="Neuro-gated_channel_TM_sf"/>
</dbReference>
<dbReference type="Proteomes" id="UP000053660">
    <property type="component" value="Unassembled WGS sequence"/>
</dbReference>
<dbReference type="PROSITE" id="PS00236">
    <property type="entry name" value="NEUROTR_ION_CHANNEL"/>
    <property type="match status" value="1"/>
</dbReference>
<accession>A0A0B1THS0</accession>
<keyword evidence="3 5" id="KW-1133">Transmembrane helix</keyword>
<dbReference type="PRINTS" id="PR00252">
    <property type="entry name" value="NRIONCHANNEL"/>
</dbReference>
<dbReference type="SUPFAM" id="SSF90112">
    <property type="entry name" value="Neurotransmitter-gated ion-channel transmembrane pore"/>
    <property type="match status" value="1"/>
</dbReference>
<evidence type="ECO:0000256" key="2">
    <source>
        <dbReference type="ARBA" id="ARBA00022692"/>
    </source>
</evidence>
<keyword evidence="5" id="KW-0813">Transport</keyword>
<feature type="domain" description="Neurotransmitter-gated ion-channel ligand-binding" evidence="6">
    <location>
        <begin position="6"/>
        <end position="161"/>
    </location>
</feature>
<dbReference type="EMBL" id="KN549524">
    <property type="protein sequence ID" value="KHJ97083.1"/>
    <property type="molecule type" value="Genomic_DNA"/>
</dbReference>